<dbReference type="AlphaFoldDB" id="A0AAQ4F6G8"/>
<evidence type="ECO:0000256" key="7">
    <source>
        <dbReference type="SAM" id="Phobius"/>
    </source>
</evidence>
<dbReference type="InterPro" id="IPR036396">
    <property type="entry name" value="Cyt_P450_sf"/>
</dbReference>
<evidence type="ECO:0000313" key="8">
    <source>
        <dbReference type="EMBL" id="KAK8782248.1"/>
    </source>
</evidence>
<dbReference type="GO" id="GO:0008395">
    <property type="term" value="F:steroid hydroxylase activity"/>
    <property type="evidence" value="ECO:0007669"/>
    <property type="project" value="TreeGrafter"/>
</dbReference>
<keyword evidence="3" id="KW-0479">Metal-binding</keyword>
<protein>
    <submittedName>
        <fullName evidence="8">Uncharacterized protein</fullName>
    </submittedName>
</protein>
<organism evidence="8 9">
    <name type="scientific">Amblyomma americanum</name>
    <name type="common">Lone star tick</name>
    <dbReference type="NCBI Taxonomy" id="6943"/>
    <lineage>
        <taxon>Eukaryota</taxon>
        <taxon>Metazoa</taxon>
        <taxon>Ecdysozoa</taxon>
        <taxon>Arthropoda</taxon>
        <taxon>Chelicerata</taxon>
        <taxon>Arachnida</taxon>
        <taxon>Acari</taxon>
        <taxon>Parasitiformes</taxon>
        <taxon>Ixodida</taxon>
        <taxon>Ixodoidea</taxon>
        <taxon>Ixodidae</taxon>
        <taxon>Amblyomminae</taxon>
        <taxon>Amblyomma</taxon>
    </lineage>
</organism>
<sequence length="157" mass="17796">MTTSAILLEVFLFAAVVALAAFVTWAARRRHKQGLLKRYGIPGPPPSLFFGNYMELKKDRLKVMETWAQQYGKVYGFYEGEVAKVVIGDMAAIKECFVKRAHEFVDRPPMVTDIEVVVNSLIGLKERWGSTKDQKGLPSFRLRRTTVAPIGLEKSFR</sequence>
<dbReference type="InterPro" id="IPR001128">
    <property type="entry name" value="Cyt_P450"/>
</dbReference>
<name>A0AAQ4F6G8_AMBAM</name>
<dbReference type="PANTHER" id="PTHR24302">
    <property type="entry name" value="CYTOCHROME P450 FAMILY 3"/>
    <property type="match status" value="1"/>
</dbReference>
<evidence type="ECO:0000256" key="1">
    <source>
        <dbReference type="ARBA" id="ARBA00010617"/>
    </source>
</evidence>
<dbReference type="Gene3D" id="1.10.630.10">
    <property type="entry name" value="Cytochrome P450"/>
    <property type="match status" value="1"/>
</dbReference>
<keyword evidence="7" id="KW-1133">Transmembrane helix</keyword>
<feature type="transmembrane region" description="Helical" evidence="7">
    <location>
        <begin position="6"/>
        <end position="27"/>
    </location>
</feature>
<dbReference type="GO" id="GO:0016705">
    <property type="term" value="F:oxidoreductase activity, acting on paired donors, with incorporation or reduction of molecular oxygen"/>
    <property type="evidence" value="ECO:0007669"/>
    <property type="project" value="InterPro"/>
</dbReference>
<evidence type="ECO:0000256" key="2">
    <source>
        <dbReference type="ARBA" id="ARBA00022617"/>
    </source>
</evidence>
<evidence type="ECO:0000256" key="6">
    <source>
        <dbReference type="ARBA" id="ARBA00023033"/>
    </source>
</evidence>
<dbReference type="PRINTS" id="PR00463">
    <property type="entry name" value="EP450I"/>
</dbReference>
<reference evidence="8 9" key="1">
    <citation type="journal article" date="2023" name="Arcadia Sci">
        <title>De novo assembly of a long-read Amblyomma americanum tick genome.</title>
        <authorList>
            <person name="Chou S."/>
            <person name="Poskanzer K.E."/>
            <person name="Rollins M."/>
            <person name="Thuy-Boun P.S."/>
        </authorList>
    </citation>
    <scope>NUCLEOTIDE SEQUENCE [LARGE SCALE GENOMIC DNA]</scope>
    <source>
        <strain evidence="8">F_SG_1</strain>
        <tissue evidence="8">Salivary glands</tissue>
    </source>
</reference>
<evidence type="ECO:0000313" key="9">
    <source>
        <dbReference type="Proteomes" id="UP001321473"/>
    </source>
</evidence>
<accession>A0AAQ4F6G8</accession>
<dbReference type="PANTHER" id="PTHR24302:SF15">
    <property type="entry name" value="FATTY-ACID PEROXYGENASE"/>
    <property type="match status" value="1"/>
</dbReference>
<dbReference type="EMBL" id="JARKHS020006897">
    <property type="protein sequence ID" value="KAK8782248.1"/>
    <property type="molecule type" value="Genomic_DNA"/>
</dbReference>
<dbReference type="Pfam" id="PF00067">
    <property type="entry name" value="p450"/>
    <property type="match status" value="1"/>
</dbReference>
<dbReference type="InterPro" id="IPR002401">
    <property type="entry name" value="Cyt_P450_E_grp-I"/>
</dbReference>
<keyword evidence="4" id="KW-0560">Oxidoreductase</keyword>
<evidence type="ECO:0000256" key="4">
    <source>
        <dbReference type="ARBA" id="ARBA00023002"/>
    </source>
</evidence>
<gene>
    <name evidence="8" type="ORF">V5799_016410</name>
</gene>
<keyword evidence="7" id="KW-0472">Membrane</keyword>
<evidence type="ECO:0000256" key="5">
    <source>
        <dbReference type="ARBA" id="ARBA00023004"/>
    </source>
</evidence>
<dbReference type="GO" id="GO:0005506">
    <property type="term" value="F:iron ion binding"/>
    <property type="evidence" value="ECO:0007669"/>
    <property type="project" value="InterPro"/>
</dbReference>
<dbReference type="GO" id="GO:0020037">
    <property type="term" value="F:heme binding"/>
    <property type="evidence" value="ECO:0007669"/>
    <property type="project" value="InterPro"/>
</dbReference>
<evidence type="ECO:0000256" key="3">
    <source>
        <dbReference type="ARBA" id="ARBA00022723"/>
    </source>
</evidence>
<comment type="caution">
    <text evidence="8">The sequence shown here is derived from an EMBL/GenBank/DDBJ whole genome shotgun (WGS) entry which is preliminary data.</text>
</comment>
<keyword evidence="5" id="KW-0408">Iron</keyword>
<keyword evidence="6" id="KW-0503">Monooxygenase</keyword>
<comment type="similarity">
    <text evidence="1">Belongs to the cytochrome P450 family.</text>
</comment>
<keyword evidence="2" id="KW-0349">Heme</keyword>
<proteinExistence type="inferred from homology"/>
<keyword evidence="7" id="KW-0812">Transmembrane</keyword>
<keyword evidence="9" id="KW-1185">Reference proteome</keyword>
<dbReference type="SUPFAM" id="SSF48264">
    <property type="entry name" value="Cytochrome P450"/>
    <property type="match status" value="1"/>
</dbReference>
<dbReference type="InterPro" id="IPR050705">
    <property type="entry name" value="Cytochrome_P450_3A"/>
</dbReference>
<dbReference type="Proteomes" id="UP001321473">
    <property type="component" value="Unassembled WGS sequence"/>
</dbReference>